<dbReference type="Pfam" id="PF13650">
    <property type="entry name" value="Asp_protease_2"/>
    <property type="match status" value="1"/>
</dbReference>
<keyword evidence="3 4" id="KW-0802">TPR repeat</keyword>
<evidence type="ECO:0000256" key="4">
    <source>
        <dbReference type="PROSITE-ProRule" id="PRU00339"/>
    </source>
</evidence>
<dbReference type="PROSITE" id="PS00141">
    <property type="entry name" value="ASP_PROTEASE"/>
    <property type="match status" value="1"/>
</dbReference>
<dbReference type="Pfam" id="PF10013">
    <property type="entry name" value="DUF2256"/>
    <property type="match status" value="1"/>
</dbReference>
<dbReference type="PANTHER" id="PTHR44858:SF1">
    <property type="entry name" value="UDP-N-ACETYLGLUCOSAMINE--PEPTIDE N-ACETYLGLUCOSAMINYLTRANSFERASE SPINDLY-RELATED"/>
    <property type="match status" value="1"/>
</dbReference>
<feature type="domain" description="Peptidase A2" evidence="6">
    <location>
        <begin position="152"/>
        <end position="232"/>
    </location>
</feature>
<keyword evidence="1" id="KW-0677">Repeat</keyword>
<dbReference type="InterPro" id="IPR021109">
    <property type="entry name" value="Peptidase_aspartic_dom_sf"/>
</dbReference>
<dbReference type="SUPFAM" id="SSF48452">
    <property type="entry name" value="TPR-like"/>
    <property type="match status" value="2"/>
</dbReference>
<dbReference type="InterPro" id="IPR017136">
    <property type="entry name" value="UCP037205"/>
</dbReference>
<dbReference type="InterPro" id="IPR019734">
    <property type="entry name" value="TPR_rpt"/>
</dbReference>
<keyword evidence="2" id="KW-0378">Hydrolase</keyword>
<name>A0A2A2JZM2_9BILA</name>
<dbReference type="EMBL" id="LIAE01010000">
    <property type="protein sequence ID" value="PAV67083.1"/>
    <property type="molecule type" value="Genomic_DNA"/>
</dbReference>
<keyword evidence="8" id="KW-1185">Reference proteome</keyword>
<dbReference type="CDD" id="cd05483">
    <property type="entry name" value="retropepsin_like_bacteria"/>
    <property type="match status" value="1"/>
</dbReference>
<accession>A0A2A2JZM2</accession>
<organism evidence="7 8">
    <name type="scientific">Diploscapter pachys</name>
    <dbReference type="NCBI Taxonomy" id="2018661"/>
    <lineage>
        <taxon>Eukaryota</taxon>
        <taxon>Metazoa</taxon>
        <taxon>Ecdysozoa</taxon>
        <taxon>Nematoda</taxon>
        <taxon>Chromadorea</taxon>
        <taxon>Rhabditida</taxon>
        <taxon>Rhabditina</taxon>
        <taxon>Rhabditomorpha</taxon>
        <taxon>Rhabditoidea</taxon>
        <taxon>Rhabditidae</taxon>
        <taxon>Diploscapter</taxon>
    </lineage>
</organism>
<sequence>MPNGTAKRDLPTKVCPACNRPFTWRKKWARDWDNVVYCSDACRKKRGRQEAQSTPLAAKWTTEPVRGDGKSSHPPPVSQLSASPSTLSPTHMGGKHMARHITASAIAATLLAATAIAPAQAATCKAGMLANLPITMQGWRPIVQTTIDGKPAPFILDSGASYSMMPAPVAKAFGLHLQPAPVGLRMKGIGGESNVDLTTVRHFGLAGAEIPQVQFLVGGTDVGQTGLLGQNVLSIGDVEYDLPGGAVRLFRAQGCGKLAMAYWTQGKPFFEIPIEARQNALSHTVGTTELNGAKLRTVFDTGAAQTVLTLKAAARAGVHPGDPGVEASGWETGIGRHVTQGWIGHFALLKIGNEELHNIRLHFADLGPSFDNDMLLGADWLVSHRLYVSNAQHRIYFTYTGGRLFDTKSHIDAASQIAVVGGVDAAAPTTAEGYSQRGAMLQTQHDLSGAIDAFSHAVTLAPKEARYVRQRALAYIADRRPVLAMDDLGTTLALDPTDVRARLLRAELRMRARNDAGAISDLDDAAGRLPKEDNQRLWMGQLYLESDAFDAAIGQYDLWLASHREDARRPEAQNGRCWARLLPNKDIDAAKADCAAAVRAVPTDANYLDGRGLVAFRQGAYADAVADFTAALAINPKLVWALYGRGLAERHLGRTADGDRDIATAQGLSKTITARAKRYGFG</sequence>
<dbReference type="AlphaFoldDB" id="A0A2A2JZM2"/>
<evidence type="ECO:0000256" key="1">
    <source>
        <dbReference type="ARBA" id="ARBA00022737"/>
    </source>
</evidence>
<dbReference type="Pfam" id="PF13975">
    <property type="entry name" value="gag-asp_proteas"/>
    <property type="match status" value="1"/>
</dbReference>
<dbReference type="InterPro" id="IPR050498">
    <property type="entry name" value="Ycf3"/>
</dbReference>
<gene>
    <name evidence="7" type="ORF">WR25_05750</name>
</gene>
<dbReference type="Gene3D" id="1.25.40.10">
    <property type="entry name" value="Tetratricopeptide repeat domain"/>
    <property type="match status" value="2"/>
</dbReference>
<dbReference type="InterPro" id="IPR001969">
    <property type="entry name" value="Aspartic_peptidase_AS"/>
</dbReference>
<proteinExistence type="predicted"/>
<dbReference type="SUPFAM" id="SSF50630">
    <property type="entry name" value="Acid proteases"/>
    <property type="match status" value="2"/>
</dbReference>
<feature type="repeat" description="TPR" evidence="4">
    <location>
        <begin position="431"/>
        <end position="464"/>
    </location>
</feature>
<evidence type="ECO:0000313" key="7">
    <source>
        <dbReference type="EMBL" id="PAV67083.1"/>
    </source>
</evidence>
<dbReference type="GO" id="GO:0006508">
    <property type="term" value="P:proteolysis"/>
    <property type="evidence" value="ECO:0007669"/>
    <property type="project" value="InterPro"/>
</dbReference>
<dbReference type="PROSITE" id="PS50175">
    <property type="entry name" value="ASP_PROT_RETROV"/>
    <property type="match status" value="1"/>
</dbReference>
<comment type="caution">
    <text evidence="7">The sequence shown here is derived from an EMBL/GenBank/DDBJ whole genome shotgun (WGS) entry which is preliminary data.</text>
</comment>
<dbReference type="GO" id="GO:0004190">
    <property type="term" value="F:aspartic-type endopeptidase activity"/>
    <property type="evidence" value="ECO:0007669"/>
    <property type="project" value="InterPro"/>
</dbReference>
<reference evidence="7 8" key="1">
    <citation type="journal article" date="2017" name="Curr. Biol.">
        <title>Genome architecture and evolution of a unichromosomal asexual nematode.</title>
        <authorList>
            <person name="Fradin H."/>
            <person name="Zegar C."/>
            <person name="Gutwein M."/>
            <person name="Lucas J."/>
            <person name="Kovtun M."/>
            <person name="Corcoran D."/>
            <person name="Baugh L.R."/>
            <person name="Kiontke K."/>
            <person name="Gunsalus K."/>
            <person name="Fitch D.H."/>
            <person name="Piano F."/>
        </authorList>
    </citation>
    <scope>NUCLEOTIDE SEQUENCE [LARGE SCALE GENOMIC DNA]</scope>
    <source>
        <strain evidence="7">PF1309</strain>
    </source>
</reference>
<dbReference type="InterPro" id="IPR001995">
    <property type="entry name" value="Peptidase_A2_cat"/>
</dbReference>
<dbReference type="OrthoDB" id="537467at2759"/>
<evidence type="ECO:0000313" key="8">
    <source>
        <dbReference type="Proteomes" id="UP000218231"/>
    </source>
</evidence>
<dbReference type="Proteomes" id="UP000218231">
    <property type="component" value="Unassembled WGS sequence"/>
</dbReference>
<evidence type="ECO:0000256" key="3">
    <source>
        <dbReference type="ARBA" id="ARBA00022803"/>
    </source>
</evidence>
<dbReference type="InterPro" id="IPR034122">
    <property type="entry name" value="Retropepsin-like_bacterial"/>
</dbReference>
<dbReference type="InterPro" id="IPR011990">
    <property type="entry name" value="TPR-like_helical_dom_sf"/>
</dbReference>
<evidence type="ECO:0000256" key="2">
    <source>
        <dbReference type="ARBA" id="ARBA00022801"/>
    </source>
</evidence>
<dbReference type="PANTHER" id="PTHR44858">
    <property type="entry name" value="TETRATRICOPEPTIDE REPEAT PROTEIN 6"/>
    <property type="match status" value="1"/>
</dbReference>
<feature type="region of interest" description="Disordered" evidence="5">
    <location>
        <begin position="48"/>
        <end position="94"/>
    </location>
</feature>
<protein>
    <recommendedName>
        <fullName evidence="6">Peptidase A2 domain-containing protein</fullName>
    </recommendedName>
</protein>
<dbReference type="Gene3D" id="2.40.70.10">
    <property type="entry name" value="Acid Proteases"/>
    <property type="match status" value="2"/>
</dbReference>
<dbReference type="SMART" id="SM00028">
    <property type="entry name" value="TPR"/>
    <property type="match status" value="4"/>
</dbReference>
<dbReference type="STRING" id="2018661.A0A2A2JZM2"/>
<dbReference type="PROSITE" id="PS50005">
    <property type="entry name" value="TPR"/>
    <property type="match status" value="2"/>
</dbReference>
<evidence type="ECO:0000256" key="5">
    <source>
        <dbReference type="SAM" id="MobiDB-lite"/>
    </source>
</evidence>
<feature type="compositionally biased region" description="Polar residues" evidence="5">
    <location>
        <begin position="78"/>
        <end position="89"/>
    </location>
</feature>
<feature type="repeat" description="TPR" evidence="4">
    <location>
        <begin position="605"/>
        <end position="638"/>
    </location>
</feature>
<evidence type="ECO:0000259" key="6">
    <source>
        <dbReference type="PROSITE" id="PS50175"/>
    </source>
</evidence>